<dbReference type="PANTHER" id="PTHR10642:SF26">
    <property type="entry name" value="RIBONUCLEASE H1"/>
    <property type="match status" value="1"/>
</dbReference>
<dbReference type="InterPro" id="IPR036397">
    <property type="entry name" value="RNaseH_sf"/>
</dbReference>
<dbReference type="Proteomes" id="UP000026921">
    <property type="component" value="Unassembled WGS sequence"/>
</dbReference>
<dbReference type="Gene3D" id="3.40.970.10">
    <property type="entry name" value="Ribonuclease H1, N-terminal domain"/>
    <property type="match status" value="1"/>
</dbReference>
<dbReference type="InterPro" id="IPR050092">
    <property type="entry name" value="RNase_H"/>
</dbReference>
<evidence type="ECO:0000256" key="11">
    <source>
        <dbReference type="ARBA" id="ARBA00022801"/>
    </source>
</evidence>
<comment type="function">
    <text evidence="3">Endonuclease that specifically degrades the RNA of RNA-DNA hybrids.</text>
</comment>
<evidence type="ECO:0000259" key="14">
    <source>
        <dbReference type="PROSITE" id="PS50879"/>
    </source>
</evidence>
<dbReference type="Gene3D" id="3.30.420.10">
    <property type="entry name" value="Ribonuclease H-like superfamily/Ribonuclease H"/>
    <property type="match status" value="2"/>
</dbReference>
<dbReference type="SUPFAM" id="SSF53098">
    <property type="entry name" value="Ribonuclease H-like"/>
    <property type="match status" value="2"/>
</dbReference>
<gene>
    <name evidence="15" type="primary">rnhA</name>
    <name evidence="15" type="ORF">LAKU_7c00060</name>
</gene>
<evidence type="ECO:0000256" key="13">
    <source>
        <dbReference type="SAM" id="MobiDB-lite"/>
    </source>
</evidence>
<comment type="catalytic activity">
    <reaction evidence="1">
        <text>Endonucleolytic cleavage to 5'-phosphomonoester.</text>
        <dbReference type="EC" id="3.1.26.4"/>
    </reaction>
</comment>
<dbReference type="InterPro" id="IPR022892">
    <property type="entry name" value="RNaseHI"/>
</dbReference>
<dbReference type="InterPro" id="IPR037056">
    <property type="entry name" value="RNase_H1_N_sf"/>
</dbReference>
<dbReference type="PROSITE" id="PS50879">
    <property type="entry name" value="RNASE_H_1"/>
    <property type="match status" value="1"/>
</dbReference>
<keyword evidence="10" id="KW-0255">Endonuclease</keyword>
<evidence type="ECO:0000256" key="7">
    <source>
        <dbReference type="ARBA" id="ARBA00017721"/>
    </source>
</evidence>
<feature type="region of interest" description="Disordered" evidence="13">
    <location>
        <begin position="409"/>
        <end position="440"/>
    </location>
</feature>
<evidence type="ECO:0000256" key="1">
    <source>
        <dbReference type="ARBA" id="ARBA00000077"/>
    </source>
</evidence>
<proteinExistence type="inferred from homology"/>
<accession>A0A836YXF8</accession>
<evidence type="ECO:0000256" key="8">
    <source>
        <dbReference type="ARBA" id="ARBA00022722"/>
    </source>
</evidence>
<dbReference type="Pfam" id="PF00075">
    <property type="entry name" value="RNase_H"/>
    <property type="match status" value="1"/>
</dbReference>
<dbReference type="RefSeq" id="WP_080695523.1">
    <property type="nucleotide sequence ID" value="NZ_AZBY01000007.1"/>
</dbReference>
<comment type="similarity">
    <text evidence="4">Belongs to the RNase H family.</text>
</comment>
<protein>
    <recommendedName>
        <fullName evidence="7">Ribonuclease H</fullName>
        <ecNumber evidence="6">3.1.26.4</ecNumber>
    </recommendedName>
</protein>
<dbReference type="InterPro" id="IPR012337">
    <property type="entry name" value="RNaseH-like_sf"/>
</dbReference>
<dbReference type="PANTHER" id="PTHR10642">
    <property type="entry name" value="RIBONUCLEASE H1"/>
    <property type="match status" value="1"/>
</dbReference>
<dbReference type="EC" id="3.1.26.4" evidence="6"/>
<evidence type="ECO:0000256" key="6">
    <source>
        <dbReference type="ARBA" id="ARBA00012180"/>
    </source>
</evidence>
<dbReference type="AlphaFoldDB" id="A0A836YXF8"/>
<sequence>MASKFYAVRKGKKPGIYKTWDECKNQVNGFPGAEYKSFKTQSEAKAYMGLSQSAKKVAPKMTKSGSITLYSDGGSRNHGNKLGQHVKDDDKAAWAYLILRNGKKQHYAADGEFGATNNKMEVLGLVNALQYIIDQGWQNESIDAILDSKYVLDSITKGWLNSWRRRGWKKSDGTVIKNKNEFMQLSALLGQFKHLNFKWTKGHADNSGNNFVDKLLNEKMDDMKLNQPSKTIVHSTFEQPKTAEKNVEEVVKLYAHGKHINASGLNQYVASNGPSVWAYCIDFDDELTSNSGGVQGINNSKMQLVSVINGLKKLVEMDLNQKQVEVITPSLYISQTINDGKLAYAKAHDWQSFNGEVITNVEEIKQLAKVLEEFKTIKFVNASFDNNDKAITTVQQLLDDEIRKIDPDLAEQLKPKPKVAEPKPKPKQQEKSKEYIDKDKSVSDIEKSLRDLGFFDK</sequence>
<dbReference type="EMBL" id="AZBY01000007">
    <property type="protein sequence ID" value="KDB01091.1"/>
    <property type="molecule type" value="Genomic_DNA"/>
</dbReference>
<dbReference type="CDD" id="cd09278">
    <property type="entry name" value="RNase_HI_prokaryote_like"/>
    <property type="match status" value="1"/>
</dbReference>
<comment type="caution">
    <text evidence="15">The sequence shown here is derived from an EMBL/GenBank/DDBJ whole genome shotgun (WGS) entry which is preliminary data.</text>
</comment>
<dbReference type="FunFam" id="3.40.970.10:FF:000002">
    <property type="entry name" value="Ribonuclease H"/>
    <property type="match status" value="1"/>
</dbReference>
<keyword evidence="11 15" id="KW-0378">Hydrolase</keyword>
<dbReference type="InterPro" id="IPR009027">
    <property type="entry name" value="Ribosomal_bL9/RNase_H1_N"/>
</dbReference>
<dbReference type="InterPro" id="IPR011320">
    <property type="entry name" value="RNase_H1_N"/>
</dbReference>
<evidence type="ECO:0000256" key="2">
    <source>
        <dbReference type="ARBA" id="ARBA00001946"/>
    </source>
</evidence>
<evidence type="ECO:0000256" key="3">
    <source>
        <dbReference type="ARBA" id="ARBA00004065"/>
    </source>
</evidence>
<comment type="subunit">
    <text evidence="5">Monomer.</text>
</comment>
<evidence type="ECO:0000256" key="10">
    <source>
        <dbReference type="ARBA" id="ARBA00022759"/>
    </source>
</evidence>
<dbReference type="Pfam" id="PF01693">
    <property type="entry name" value="Cauli_VI"/>
    <property type="match status" value="1"/>
</dbReference>
<reference evidence="15 16" key="1">
    <citation type="journal article" date="2015" name="Stand. Genomic Sci.">
        <title>High quality draft genome of Lactobacillus kunkeei EFB6, isolated from a German European foulbrood outbreak of honeybees.</title>
        <authorList>
            <person name="Djukic M."/>
            <person name="Poehlein A."/>
            <person name="Strauss J."/>
            <person name="Tann F.J."/>
            <person name="Leimbach A."/>
            <person name="Hoppert M."/>
            <person name="Daniel R."/>
        </authorList>
    </citation>
    <scope>NUCLEOTIDE SEQUENCE [LARGE SCALE GENOMIC DNA]</scope>
    <source>
        <strain evidence="15 16">EFB6</strain>
    </source>
</reference>
<keyword evidence="8" id="KW-0540">Nuclease</keyword>
<dbReference type="GO" id="GO:0043137">
    <property type="term" value="P:DNA replication, removal of RNA primer"/>
    <property type="evidence" value="ECO:0007669"/>
    <property type="project" value="TreeGrafter"/>
</dbReference>
<evidence type="ECO:0000256" key="4">
    <source>
        <dbReference type="ARBA" id="ARBA00005300"/>
    </source>
</evidence>
<evidence type="ECO:0000313" key="16">
    <source>
        <dbReference type="Proteomes" id="UP000026921"/>
    </source>
</evidence>
<evidence type="ECO:0000256" key="12">
    <source>
        <dbReference type="ARBA" id="ARBA00022842"/>
    </source>
</evidence>
<dbReference type="GO" id="GO:0046872">
    <property type="term" value="F:metal ion binding"/>
    <property type="evidence" value="ECO:0007669"/>
    <property type="project" value="UniProtKB-KW"/>
</dbReference>
<keyword evidence="12" id="KW-0460">Magnesium</keyword>
<comment type="cofactor">
    <cofactor evidence="2">
        <name>Mg(2+)</name>
        <dbReference type="ChEBI" id="CHEBI:18420"/>
    </cofactor>
</comment>
<dbReference type="GO" id="GO:0004523">
    <property type="term" value="F:RNA-DNA hybrid ribonuclease activity"/>
    <property type="evidence" value="ECO:0007669"/>
    <property type="project" value="UniProtKB-EC"/>
</dbReference>
<evidence type="ECO:0000256" key="5">
    <source>
        <dbReference type="ARBA" id="ARBA00011245"/>
    </source>
</evidence>
<evidence type="ECO:0000256" key="9">
    <source>
        <dbReference type="ARBA" id="ARBA00022723"/>
    </source>
</evidence>
<dbReference type="SUPFAM" id="SSF55658">
    <property type="entry name" value="L9 N-domain-like"/>
    <property type="match status" value="1"/>
</dbReference>
<organism evidence="15 16">
    <name type="scientific">Apilactobacillus kunkeei EFB6</name>
    <dbReference type="NCBI Taxonomy" id="1419324"/>
    <lineage>
        <taxon>Bacteria</taxon>
        <taxon>Bacillati</taxon>
        <taxon>Bacillota</taxon>
        <taxon>Bacilli</taxon>
        <taxon>Lactobacillales</taxon>
        <taxon>Lactobacillaceae</taxon>
        <taxon>Apilactobacillus</taxon>
    </lineage>
</organism>
<dbReference type="InterPro" id="IPR002156">
    <property type="entry name" value="RNaseH_domain"/>
</dbReference>
<keyword evidence="9" id="KW-0479">Metal-binding</keyword>
<dbReference type="GO" id="GO:0003676">
    <property type="term" value="F:nucleic acid binding"/>
    <property type="evidence" value="ECO:0007669"/>
    <property type="project" value="InterPro"/>
</dbReference>
<evidence type="ECO:0000313" key="15">
    <source>
        <dbReference type="EMBL" id="KDB01091.1"/>
    </source>
</evidence>
<feature type="domain" description="RNase H type-1" evidence="14">
    <location>
        <begin position="63"/>
        <end position="221"/>
    </location>
</feature>
<name>A0A836YXF8_9LACO</name>